<dbReference type="PANTHER" id="PTHR12483">
    <property type="entry name" value="SOLUTE CARRIER FAMILY 31 COPPER TRANSPORTERS"/>
    <property type="match status" value="1"/>
</dbReference>
<name>A0A7I8IVA5_SPIIN</name>
<dbReference type="GO" id="GO:0005886">
    <property type="term" value="C:plasma membrane"/>
    <property type="evidence" value="ECO:0007669"/>
    <property type="project" value="TreeGrafter"/>
</dbReference>
<dbReference type="AlphaFoldDB" id="A0A7I8IVA5"/>
<evidence type="ECO:0000256" key="3">
    <source>
        <dbReference type="ARBA" id="ARBA00022796"/>
    </source>
</evidence>
<dbReference type="PANTHER" id="PTHR12483:SF117">
    <property type="entry name" value="COPPER TRANSPORTER 3"/>
    <property type="match status" value="1"/>
</dbReference>
<dbReference type="Pfam" id="PF04145">
    <property type="entry name" value="Ctr"/>
    <property type="match status" value="2"/>
</dbReference>
<dbReference type="EMBL" id="LR743593">
    <property type="protein sequence ID" value="CAA2622038.1"/>
    <property type="molecule type" value="Genomic_DNA"/>
</dbReference>
<organism evidence="8">
    <name type="scientific">Spirodela intermedia</name>
    <name type="common">Intermediate duckweed</name>
    <dbReference type="NCBI Taxonomy" id="51605"/>
    <lineage>
        <taxon>Eukaryota</taxon>
        <taxon>Viridiplantae</taxon>
        <taxon>Streptophyta</taxon>
        <taxon>Embryophyta</taxon>
        <taxon>Tracheophyta</taxon>
        <taxon>Spermatophyta</taxon>
        <taxon>Magnoliopsida</taxon>
        <taxon>Liliopsida</taxon>
        <taxon>Araceae</taxon>
        <taxon>Lemnoideae</taxon>
        <taxon>Spirodela</taxon>
    </lineage>
</organism>
<feature type="transmembrane region" description="Helical" evidence="7">
    <location>
        <begin position="90"/>
        <end position="109"/>
    </location>
</feature>
<keyword evidence="6 7" id="KW-0472">Membrane</keyword>
<dbReference type="Proteomes" id="UP001189122">
    <property type="component" value="Unassembled WGS sequence"/>
</dbReference>
<protein>
    <recommendedName>
        <fullName evidence="7">Copper transport protein</fullName>
    </recommendedName>
</protein>
<evidence type="ECO:0000256" key="6">
    <source>
        <dbReference type="ARBA" id="ARBA00023136"/>
    </source>
</evidence>
<gene>
    <name evidence="8" type="ORF">SI7747_06008104</name>
</gene>
<evidence type="ECO:0000256" key="4">
    <source>
        <dbReference type="ARBA" id="ARBA00022989"/>
    </source>
</evidence>
<keyword evidence="3 7" id="KW-0187">Copper transport</keyword>
<reference evidence="8 9" key="1">
    <citation type="submission" date="2019-12" db="EMBL/GenBank/DDBJ databases">
        <authorList>
            <person name="Scholz U."/>
            <person name="Mascher M."/>
            <person name="Fiebig A."/>
        </authorList>
    </citation>
    <scope>NUCLEOTIDE SEQUENCE</scope>
</reference>
<proteinExistence type="inferred from homology"/>
<keyword evidence="5 7" id="KW-0186">Copper</keyword>
<evidence type="ECO:0000256" key="2">
    <source>
        <dbReference type="ARBA" id="ARBA00022692"/>
    </source>
</evidence>
<evidence type="ECO:0000313" key="8">
    <source>
        <dbReference type="EMBL" id="CAA2622038.1"/>
    </source>
</evidence>
<feature type="transmembrane region" description="Helical" evidence="7">
    <location>
        <begin position="62"/>
        <end position="84"/>
    </location>
</feature>
<keyword evidence="9" id="KW-1185">Reference proteome</keyword>
<keyword evidence="4 7" id="KW-1133">Transmembrane helix</keyword>
<dbReference type="InterPro" id="IPR007274">
    <property type="entry name" value="Cop_transporter"/>
</dbReference>
<keyword evidence="7" id="KW-0813">Transport</keyword>
<evidence type="ECO:0000256" key="1">
    <source>
        <dbReference type="ARBA" id="ARBA00006921"/>
    </source>
</evidence>
<evidence type="ECO:0000313" key="9">
    <source>
        <dbReference type="Proteomes" id="UP001189122"/>
    </source>
</evidence>
<keyword evidence="7" id="KW-0406">Ion transport</keyword>
<dbReference type="EMBL" id="CACRZD030000006">
    <property type="protein sequence ID" value="CAA6661709.1"/>
    <property type="molecule type" value="Genomic_DNA"/>
</dbReference>
<dbReference type="GO" id="GO:0005375">
    <property type="term" value="F:copper ion transmembrane transporter activity"/>
    <property type="evidence" value="ECO:0007669"/>
    <property type="project" value="UniProtKB-UniRule"/>
</dbReference>
<comment type="subcellular location">
    <subcellularLocation>
        <location evidence="7">Membrane</location>
        <topology evidence="7">Multi-pass membrane protein</topology>
    </subcellularLocation>
</comment>
<sequence>MEKRYTHMTFFWGTNSEILFTMWPGTRRGMYGLALIVVFLMAFFVELLSCRRIARLGRQRPRLLAALFQTAVHALRVGLAYLLMLALMSFNVGVLIVAIAGSTAGFLLFHSSVFHGWSPAPRPFPSSNNIQSAHIENKKGNAVD</sequence>
<evidence type="ECO:0000256" key="5">
    <source>
        <dbReference type="ARBA" id="ARBA00023008"/>
    </source>
</evidence>
<accession>A0A7I8IVA5</accession>
<keyword evidence="2 7" id="KW-0812">Transmembrane</keyword>
<feature type="transmembrane region" description="Helical" evidence="7">
    <location>
        <begin position="29"/>
        <end position="50"/>
    </location>
</feature>
<comment type="similarity">
    <text evidence="1 7">Belongs to the copper transporter (Ctr) (TC 1.A.56) family. SLC31A subfamily.</text>
</comment>
<evidence type="ECO:0000256" key="7">
    <source>
        <dbReference type="RuleBase" id="RU367022"/>
    </source>
</evidence>